<feature type="domain" description="Beta-lactamase hydrolase-like protein phosphatase-like" evidence="1">
    <location>
        <begin position="95"/>
        <end position="203"/>
    </location>
</feature>
<evidence type="ECO:0000313" key="2">
    <source>
        <dbReference type="EMBL" id="SDG14086.1"/>
    </source>
</evidence>
<organism evidence="2 3">
    <name type="scientific">Pelagibacterium luteolum</name>
    <dbReference type="NCBI Taxonomy" id="440168"/>
    <lineage>
        <taxon>Bacteria</taxon>
        <taxon>Pseudomonadati</taxon>
        <taxon>Pseudomonadota</taxon>
        <taxon>Alphaproteobacteria</taxon>
        <taxon>Hyphomicrobiales</taxon>
        <taxon>Devosiaceae</taxon>
        <taxon>Pelagibacterium</taxon>
    </lineage>
</organism>
<sequence length="233" mass="24625">MPHHRPVSPPARPLSLCGRAFGGRPAEAAFIPRASHPPTVILGLDPRTQPCAVRRMNGHTHPPPTPPRCTRPDKPFITTLRKTALYGVSGDRVLDIKKINDRVSVSGQIQPADVEAIKAAGFVSIINNRPDGEAPDQPTAAEIKAAAEAAGLGYYDIPMGREGVTPEMVAQTQAALDASNGPVFAFCRSGTRSTTLWALSQAGEDSADSIIGAAAKAGYDMQHLAAHLDKKLS</sequence>
<evidence type="ECO:0000259" key="1">
    <source>
        <dbReference type="Pfam" id="PF04273"/>
    </source>
</evidence>
<dbReference type="Pfam" id="PF04273">
    <property type="entry name" value="BLH_phosphatase"/>
    <property type="match status" value="1"/>
</dbReference>
<keyword evidence="3" id="KW-1185">Reference proteome</keyword>
<dbReference type="GO" id="GO:0016787">
    <property type="term" value="F:hydrolase activity"/>
    <property type="evidence" value="ECO:0007669"/>
    <property type="project" value="InterPro"/>
</dbReference>
<dbReference type="NCBIfam" id="TIGR01244">
    <property type="entry name" value="TIGR01244 family sulfur transferase"/>
    <property type="match status" value="1"/>
</dbReference>
<proteinExistence type="predicted"/>
<dbReference type="CDD" id="cd14503">
    <property type="entry name" value="PTP-bact"/>
    <property type="match status" value="1"/>
</dbReference>
<dbReference type="InterPro" id="IPR005939">
    <property type="entry name" value="BLH_phosphatase-like"/>
</dbReference>
<accession>A0A1G7RTK4</accession>
<dbReference type="AlphaFoldDB" id="A0A1G7RTK4"/>
<dbReference type="InterPro" id="IPR029021">
    <property type="entry name" value="Prot-tyrosine_phosphatase-like"/>
</dbReference>
<gene>
    <name evidence="2" type="ORF">SAMN04487974_101115</name>
</gene>
<dbReference type="SUPFAM" id="SSF52799">
    <property type="entry name" value="(Phosphotyrosine protein) phosphatases II"/>
    <property type="match status" value="1"/>
</dbReference>
<dbReference type="Gene3D" id="3.90.190.10">
    <property type="entry name" value="Protein tyrosine phosphatase superfamily"/>
    <property type="match status" value="1"/>
</dbReference>
<dbReference type="EMBL" id="FNCS01000001">
    <property type="protein sequence ID" value="SDG14086.1"/>
    <property type="molecule type" value="Genomic_DNA"/>
</dbReference>
<reference evidence="2 3" key="1">
    <citation type="submission" date="2016-10" db="EMBL/GenBank/DDBJ databases">
        <authorList>
            <person name="de Groot N.N."/>
        </authorList>
    </citation>
    <scope>NUCLEOTIDE SEQUENCE [LARGE SCALE GENOMIC DNA]</scope>
    <source>
        <strain evidence="2 3">CGMCC 1.10267</strain>
    </source>
</reference>
<name>A0A1G7RTK4_9HYPH</name>
<dbReference type="Proteomes" id="UP000199495">
    <property type="component" value="Unassembled WGS sequence"/>
</dbReference>
<dbReference type="STRING" id="440168.SAMN04487974_101115"/>
<protein>
    <submittedName>
        <fullName evidence="2">TIGR01244 family protein</fullName>
    </submittedName>
</protein>
<evidence type="ECO:0000313" key="3">
    <source>
        <dbReference type="Proteomes" id="UP000199495"/>
    </source>
</evidence>